<protein>
    <submittedName>
        <fullName evidence="2">Uncharacterized protein</fullName>
    </submittedName>
</protein>
<reference evidence="3" key="1">
    <citation type="journal article" date="2019" name="Int. J. Syst. Evol. Microbiol.">
        <title>The Global Catalogue of Microorganisms (GCM) 10K type strain sequencing project: providing services to taxonomists for standard genome sequencing and annotation.</title>
        <authorList>
            <consortium name="The Broad Institute Genomics Platform"/>
            <consortium name="The Broad Institute Genome Sequencing Center for Infectious Disease"/>
            <person name="Wu L."/>
            <person name="Ma J."/>
        </authorList>
    </citation>
    <scope>NUCLEOTIDE SEQUENCE [LARGE SCALE GENOMIC DNA]</scope>
    <source>
        <strain evidence="3">JCM 18304</strain>
    </source>
</reference>
<name>A0ABP9RY52_9ACTN</name>
<proteinExistence type="predicted"/>
<organism evidence="2 3">
    <name type="scientific">Rugosimonospora acidiphila</name>
    <dbReference type="NCBI Taxonomy" id="556531"/>
    <lineage>
        <taxon>Bacteria</taxon>
        <taxon>Bacillati</taxon>
        <taxon>Actinomycetota</taxon>
        <taxon>Actinomycetes</taxon>
        <taxon>Micromonosporales</taxon>
        <taxon>Micromonosporaceae</taxon>
        <taxon>Rugosimonospora</taxon>
    </lineage>
</organism>
<evidence type="ECO:0000313" key="2">
    <source>
        <dbReference type="EMBL" id="GAA5188171.1"/>
    </source>
</evidence>
<keyword evidence="3" id="KW-1185">Reference proteome</keyword>
<feature type="compositionally biased region" description="Polar residues" evidence="1">
    <location>
        <begin position="156"/>
        <end position="167"/>
    </location>
</feature>
<sequence length="167" mass="19128">MTVRESLEVHPWAPGTPQSCRTFGSCQYLIMRTWDELSHDEQCLMVNAREHDLLPGAIYDWRTDLEFADRLERAPELGPVLIALVDQGLIEVRRLSPDRTDGSYEVISRERLPELLADRTVWNYTDRGWDHRDEGLVIVETPAGQQLTRTDRSGVPNPQASNPFLSQ</sequence>
<dbReference type="EMBL" id="BAABJQ010000010">
    <property type="protein sequence ID" value="GAA5188171.1"/>
    <property type="molecule type" value="Genomic_DNA"/>
</dbReference>
<dbReference type="RefSeq" id="WP_345631318.1">
    <property type="nucleotide sequence ID" value="NZ_BAABJQ010000010.1"/>
</dbReference>
<comment type="caution">
    <text evidence="2">The sequence shown here is derived from an EMBL/GenBank/DDBJ whole genome shotgun (WGS) entry which is preliminary data.</text>
</comment>
<evidence type="ECO:0000256" key="1">
    <source>
        <dbReference type="SAM" id="MobiDB-lite"/>
    </source>
</evidence>
<dbReference type="Proteomes" id="UP001501570">
    <property type="component" value="Unassembled WGS sequence"/>
</dbReference>
<gene>
    <name evidence="2" type="ORF">GCM10023322_38160</name>
</gene>
<accession>A0ABP9RY52</accession>
<feature type="region of interest" description="Disordered" evidence="1">
    <location>
        <begin position="143"/>
        <end position="167"/>
    </location>
</feature>
<evidence type="ECO:0000313" key="3">
    <source>
        <dbReference type="Proteomes" id="UP001501570"/>
    </source>
</evidence>